<keyword evidence="2" id="KW-0812">Transmembrane</keyword>
<evidence type="ECO:0000313" key="3">
    <source>
        <dbReference type="EMBL" id="CAE0723840.1"/>
    </source>
</evidence>
<protein>
    <submittedName>
        <fullName evidence="3">Uncharacterized protein</fullName>
    </submittedName>
</protein>
<dbReference type="Gene3D" id="3.40.50.11350">
    <property type="match status" value="1"/>
</dbReference>
<proteinExistence type="predicted"/>
<feature type="region of interest" description="Disordered" evidence="1">
    <location>
        <begin position="1"/>
        <end position="20"/>
    </location>
</feature>
<feature type="region of interest" description="Disordered" evidence="1">
    <location>
        <begin position="548"/>
        <end position="582"/>
    </location>
</feature>
<evidence type="ECO:0000256" key="2">
    <source>
        <dbReference type="SAM" id="Phobius"/>
    </source>
</evidence>
<gene>
    <name evidence="3" type="ORF">PAUS00366_LOCUS16596</name>
</gene>
<keyword evidence="2" id="KW-0472">Membrane</keyword>
<keyword evidence="2" id="KW-1133">Transmembrane helix</keyword>
<feature type="transmembrane region" description="Helical" evidence="2">
    <location>
        <begin position="25"/>
        <end position="47"/>
    </location>
</feature>
<sequence length="650" mass="72251">MVRQLKTPHDSGHAKRRNKKSRRNIIKIIGEHTLVGLVVANSIWILWVQQSSRVSLDASSLINDIGNLHFTSAPSAKAIWNSDGNSNNINNTINNDNNNNSTTASESALLLQLISKSAASVSASIASTSTTVATSTVSIVSKQQRLPLPKSKAYYDALRIASVIKDQKEYRKGIDKHIYLYRSCCGLGHRLLRQAASFRYARDRKAPHLWIQWSVKKPIRNCGLHQGYGHIDLYEYYFGAGPMVLLDEAESDLDDYQVDNVGLWDVGSIDKQLEMKASDALAAANVSASVDFDTSRLQVFSNHMVFEERVGVSGVVFHNNGPPGYGKHCIGKQTRDQMLDQGIIDDRFYRQLKASFLFNDRVRAFADEHRFSERLVLGIHIRAGNGETGDFVNKNRGIEDIDSWVVEMAKTMDQLIRKIQLAQHDKVKNNTSSYYSSSTLLSSSSLPPLLFVATDDGLVVGKMANATKPYNIEAISLPQERMETGSGVSYKGFKSKSEDNQCKESWFSQIADAILLGAADVVIAARYSSFTQSLPLVSVLSGSIRERKRKRANGEDDTAMATDTDNTSNNMGSVDGDGAVDENETNTRFSRRLFCEGNGDGNGIQCYDDYLNWMLFKNQLFIPSEKVFRGAEARAYYSREVLAPCPLPQK</sequence>
<reference evidence="3" key="1">
    <citation type="submission" date="2021-01" db="EMBL/GenBank/DDBJ databases">
        <authorList>
            <person name="Corre E."/>
            <person name="Pelletier E."/>
            <person name="Niang G."/>
            <person name="Scheremetjew M."/>
            <person name="Finn R."/>
            <person name="Kale V."/>
            <person name="Holt S."/>
            <person name="Cochrane G."/>
            <person name="Meng A."/>
            <person name="Brown T."/>
            <person name="Cohen L."/>
        </authorList>
    </citation>
    <scope>NUCLEOTIDE SEQUENCE</scope>
    <source>
        <strain evidence="3">10249 10 AB</strain>
    </source>
</reference>
<evidence type="ECO:0000256" key="1">
    <source>
        <dbReference type="SAM" id="MobiDB-lite"/>
    </source>
</evidence>
<feature type="compositionally biased region" description="Low complexity" evidence="1">
    <location>
        <begin position="559"/>
        <end position="571"/>
    </location>
</feature>
<dbReference type="EMBL" id="HBIX01023972">
    <property type="protein sequence ID" value="CAE0723840.1"/>
    <property type="molecule type" value="Transcribed_RNA"/>
</dbReference>
<organism evidence="3">
    <name type="scientific">Pseudo-nitzschia australis</name>
    <dbReference type="NCBI Taxonomy" id="44445"/>
    <lineage>
        <taxon>Eukaryota</taxon>
        <taxon>Sar</taxon>
        <taxon>Stramenopiles</taxon>
        <taxon>Ochrophyta</taxon>
        <taxon>Bacillariophyta</taxon>
        <taxon>Bacillariophyceae</taxon>
        <taxon>Bacillariophycidae</taxon>
        <taxon>Bacillariales</taxon>
        <taxon>Bacillariaceae</taxon>
        <taxon>Pseudo-nitzschia</taxon>
    </lineage>
</organism>
<dbReference type="AlphaFoldDB" id="A0A7S4ARS6"/>
<name>A0A7S4ARS6_9STRA</name>
<accession>A0A7S4ARS6</accession>